<dbReference type="Proteomes" id="UP000773614">
    <property type="component" value="Unassembled WGS sequence"/>
</dbReference>
<dbReference type="PANTHER" id="PTHR43056">
    <property type="entry name" value="PEPTIDASE S9 PROLYL OLIGOPEPTIDASE"/>
    <property type="match status" value="1"/>
</dbReference>
<evidence type="ECO:0000256" key="2">
    <source>
        <dbReference type="SAM" id="MobiDB-lite"/>
    </source>
</evidence>
<feature type="region of interest" description="Disordered" evidence="2">
    <location>
        <begin position="508"/>
        <end position="531"/>
    </location>
</feature>
<dbReference type="AlphaFoldDB" id="A0A964T5R1"/>
<dbReference type="NCBIfam" id="TIGR00976">
    <property type="entry name" value="CocE_NonD"/>
    <property type="match status" value="2"/>
</dbReference>
<evidence type="ECO:0000259" key="3">
    <source>
        <dbReference type="SMART" id="SM00939"/>
    </source>
</evidence>
<dbReference type="Pfam" id="PF02129">
    <property type="entry name" value="Peptidase_S15"/>
    <property type="match status" value="1"/>
</dbReference>
<evidence type="ECO:0000313" key="5">
    <source>
        <dbReference type="Proteomes" id="UP000773614"/>
    </source>
</evidence>
<dbReference type="GO" id="GO:0008239">
    <property type="term" value="F:dipeptidyl-peptidase activity"/>
    <property type="evidence" value="ECO:0007669"/>
    <property type="project" value="InterPro"/>
</dbReference>
<dbReference type="InterPro" id="IPR029058">
    <property type="entry name" value="AB_hydrolase_fold"/>
</dbReference>
<dbReference type="SMART" id="SM00939">
    <property type="entry name" value="PepX_C"/>
    <property type="match status" value="1"/>
</dbReference>
<dbReference type="SUPFAM" id="SSF53474">
    <property type="entry name" value="alpha/beta-Hydrolases"/>
    <property type="match status" value="1"/>
</dbReference>
<proteinExistence type="predicted"/>
<dbReference type="PANTHER" id="PTHR43056:SF10">
    <property type="entry name" value="COCE_NOND FAMILY, PUTATIVE (AFU_ORTHOLOGUE AFUA_7G00600)-RELATED"/>
    <property type="match status" value="1"/>
</dbReference>
<keyword evidence="5" id="KW-1185">Reference proteome</keyword>
<protein>
    <submittedName>
        <fullName evidence="4">CocE/NonD family hydrolase</fullName>
    </submittedName>
</protein>
<evidence type="ECO:0000313" key="4">
    <source>
        <dbReference type="EMBL" id="MYZ48314.1"/>
    </source>
</evidence>
<reference evidence="4" key="1">
    <citation type="submission" date="2019-03" db="EMBL/GenBank/DDBJ databases">
        <title>Afifella sp. nov., isolated from activated sludge.</title>
        <authorList>
            <person name="Li Q."/>
            <person name="Liu Y."/>
        </authorList>
    </citation>
    <scope>NUCLEOTIDE SEQUENCE</scope>
    <source>
        <strain evidence="4">L72</strain>
    </source>
</reference>
<dbReference type="Gene3D" id="3.40.50.1820">
    <property type="entry name" value="alpha/beta hydrolase"/>
    <property type="match status" value="1"/>
</dbReference>
<dbReference type="EMBL" id="SPKJ01000034">
    <property type="protein sequence ID" value="MYZ48314.1"/>
    <property type="molecule type" value="Genomic_DNA"/>
</dbReference>
<feature type="region of interest" description="Disordered" evidence="2">
    <location>
        <begin position="26"/>
        <end position="62"/>
    </location>
</feature>
<sequence>MWRSTCPARGTATAKRSANMRTCCRTPSARSISAGPARSGSCPRATPEEEGTMSPADGRSELDREDIVVEDARVRMRDGVEIAVRVYRPKGDGPYPALFAASPYQIEFDAVPAFAVFLTRETGPIAWYVEHGYAYVRADVRGSGWSDGEFGFMDAAEQQDYVELIAWIAARPWSNGRVGGIGQSYYAMAQWLMATHRPPALACIVPYDGLVDQYRDSNYHGGIFCSYRPGWYIGLLANNQHRPAGRPGRKRMNTDLVGDILAHPLYDAWWRERSAYERLGEITVPVLSIGHWGKMGLHLRGNILGFEELRCPRKLVVTGARNVHEAHHQFDQPDFHEKEILPFYEHHLKGVDNGVMEGAPVRIFVRGTGWREEPAWPLARAEYRALYLRGAKSGSVTSLNDGSLSFEAPGEAEQDTSYAYPDPGWRRGVVGFDENGQLDPVRRVLTFTSPPLQADIEVTGPIVLELYAASDQIDTQFVMKLSDQRPQAEEERAKGRQPEATVVSKGWLRASHRKKDEARSTPLRPFYTHDDPQPLVPGKTYRFEIEVLPIAHVFKRGNRIRLELANGDSPATDAVFSHPYHASQVGTDTIRHSRAHPSRLLLPVVD</sequence>
<dbReference type="Pfam" id="PF08530">
    <property type="entry name" value="PepX_C"/>
    <property type="match status" value="1"/>
</dbReference>
<gene>
    <name evidence="4" type="ORF">E4O86_11390</name>
</gene>
<dbReference type="Gene3D" id="1.10.3020.20">
    <property type="match status" value="1"/>
</dbReference>
<dbReference type="Gene3D" id="2.60.120.260">
    <property type="entry name" value="Galactose-binding domain-like"/>
    <property type="match status" value="1"/>
</dbReference>
<name>A0A964T5R1_9HYPH</name>
<dbReference type="InterPro" id="IPR000383">
    <property type="entry name" value="Xaa-Pro-like_dom"/>
</dbReference>
<dbReference type="InterPro" id="IPR013736">
    <property type="entry name" value="Xaa-Pro_dipept_C"/>
</dbReference>
<dbReference type="InterPro" id="IPR050585">
    <property type="entry name" value="Xaa-Pro_dipeptidyl-ppase/CocE"/>
</dbReference>
<feature type="compositionally biased region" description="Basic and acidic residues" evidence="2">
    <location>
        <begin position="484"/>
        <end position="497"/>
    </location>
</feature>
<keyword evidence="1 4" id="KW-0378">Hydrolase</keyword>
<dbReference type="InterPro" id="IPR005674">
    <property type="entry name" value="CocE/Ser_esterase"/>
</dbReference>
<dbReference type="InterPro" id="IPR008979">
    <property type="entry name" value="Galactose-bd-like_sf"/>
</dbReference>
<organism evidence="4 5">
    <name type="scientific">Propylenella binzhouense</name>
    <dbReference type="NCBI Taxonomy" id="2555902"/>
    <lineage>
        <taxon>Bacteria</taxon>
        <taxon>Pseudomonadati</taxon>
        <taxon>Pseudomonadota</taxon>
        <taxon>Alphaproteobacteria</taxon>
        <taxon>Hyphomicrobiales</taxon>
        <taxon>Propylenellaceae</taxon>
        <taxon>Propylenella</taxon>
    </lineage>
</organism>
<comment type="caution">
    <text evidence="4">The sequence shown here is derived from an EMBL/GenBank/DDBJ whole genome shotgun (WGS) entry which is preliminary data.</text>
</comment>
<feature type="region of interest" description="Disordered" evidence="2">
    <location>
        <begin position="484"/>
        <end position="503"/>
    </location>
</feature>
<accession>A0A964T5R1</accession>
<feature type="domain" description="Xaa-Pro dipeptidyl-peptidase C-terminal" evidence="3">
    <location>
        <begin position="341"/>
        <end position="601"/>
    </location>
</feature>
<evidence type="ECO:0000256" key="1">
    <source>
        <dbReference type="ARBA" id="ARBA00022801"/>
    </source>
</evidence>
<dbReference type="SUPFAM" id="SSF49785">
    <property type="entry name" value="Galactose-binding domain-like"/>
    <property type="match status" value="1"/>
</dbReference>